<gene>
    <name evidence="2" type="ORF">GPA25_20515</name>
</gene>
<keyword evidence="1" id="KW-0812">Transmembrane</keyword>
<name>A0ABX1QJ28_9RHOO</name>
<dbReference type="Proteomes" id="UP000648984">
    <property type="component" value="Unassembled WGS sequence"/>
</dbReference>
<accession>A0ABX1QJ28</accession>
<keyword evidence="1" id="KW-1133">Transmembrane helix</keyword>
<dbReference type="RefSeq" id="WP_169262274.1">
    <property type="nucleotide sequence ID" value="NZ_WTVQ01000051.1"/>
</dbReference>
<proteinExistence type="predicted"/>
<dbReference type="EMBL" id="WTVQ01000051">
    <property type="protein sequence ID" value="NMG77141.1"/>
    <property type="molecule type" value="Genomic_DNA"/>
</dbReference>
<dbReference type="Gene3D" id="1.10.760.10">
    <property type="entry name" value="Cytochrome c-like domain"/>
    <property type="match status" value="1"/>
</dbReference>
<sequence length="192" mass="21438">MDRLPDAALAAVHDRRRAARQARRIVLLRGALAAGLVIGFALWAHFGSGRPGFSPRVSPEPGWGAFRAAYGVDTFGHDGYFVRAVQNGYNLVHHTHKYAWRFTRKGALDRPNACIDCHSAESLAYAFATGDRFEARLDRRVSFEERVIRCYAGHLDGFIPTIYDPAVRDIRIFARMVAHHLQLGEGAPERAP</sequence>
<feature type="transmembrane region" description="Helical" evidence="1">
    <location>
        <begin position="25"/>
        <end position="46"/>
    </location>
</feature>
<keyword evidence="1" id="KW-0472">Membrane</keyword>
<comment type="caution">
    <text evidence="2">The sequence shown here is derived from an EMBL/GenBank/DDBJ whole genome shotgun (WGS) entry which is preliminary data.</text>
</comment>
<reference evidence="2 3" key="1">
    <citation type="submission" date="2019-12" db="EMBL/GenBank/DDBJ databases">
        <title>Comparative genomics gives insights into the taxonomy of the Azoarcus-Aromatoleum group and reveals separate origins of nif in the plant-associated Azoarcus and non-plant-associated Aromatoleum sub-groups.</title>
        <authorList>
            <person name="Lafos M."/>
            <person name="Maluk M."/>
            <person name="Batista M."/>
            <person name="Junghare M."/>
            <person name="Carmona M."/>
            <person name="Faoro H."/>
            <person name="Cruz L.M."/>
            <person name="Battistoni F."/>
            <person name="De Souza E."/>
            <person name="Pedrosa F."/>
            <person name="Chen W.-M."/>
            <person name="Poole P.S."/>
            <person name="Dixon R.A."/>
            <person name="James E.K."/>
        </authorList>
    </citation>
    <scope>NUCLEOTIDE SEQUENCE [LARGE SCALE GENOMIC DNA]</scope>
    <source>
        <strain evidence="2 3">22Lin</strain>
    </source>
</reference>
<evidence type="ECO:0000313" key="2">
    <source>
        <dbReference type="EMBL" id="NMG77141.1"/>
    </source>
</evidence>
<organism evidence="2 3">
    <name type="scientific">Aromatoleum diolicum</name>
    <dbReference type="NCBI Taxonomy" id="75796"/>
    <lineage>
        <taxon>Bacteria</taxon>
        <taxon>Pseudomonadati</taxon>
        <taxon>Pseudomonadota</taxon>
        <taxon>Betaproteobacteria</taxon>
        <taxon>Rhodocyclales</taxon>
        <taxon>Rhodocyclaceae</taxon>
        <taxon>Aromatoleum</taxon>
    </lineage>
</organism>
<evidence type="ECO:0000313" key="3">
    <source>
        <dbReference type="Proteomes" id="UP000648984"/>
    </source>
</evidence>
<dbReference type="InterPro" id="IPR036909">
    <property type="entry name" value="Cyt_c-like_dom_sf"/>
</dbReference>
<evidence type="ECO:0008006" key="4">
    <source>
        <dbReference type="Google" id="ProtNLM"/>
    </source>
</evidence>
<protein>
    <recommendedName>
        <fullName evidence="4">Cytochrome c domain-containing protein</fullName>
    </recommendedName>
</protein>
<evidence type="ECO:0000256" key="1">
    <source>
        <dbReference type="SAM" id="Phobius"/>
    </source>
</evidence>
<keyword evidence="3" id="KW-1185">Reference proteome</keyword>